<accession>A0ABV9WBD3</accession>
<reference evidence="3" key="1">
    <citation type="journal article" date="2019" name="Int. J. Syst. Evol. Microbiol.">
        <title>The Global Catalogue of Microorganisms (GCM) 10K type strain sequencing project: providing services to taxonomists for standard genome sequencing and annotation.</title>
        <authorList>
            <consortium name="The Broad Institute Genomics Platform"/>
            <consortium name="The Broad Institute Genome Sequencing Center for Infectious Disease"/>
            <person name="Wu L."/>
            <person name="Ma J."/>
        </authorList>
    </citation>
    <scope>NUCLEOTIDE SEQUENCE [LARGE SCALE GENOMIC DNA]</scope>
    <source>
        <strain evidence="3">CGMCC 4.7152</strain>
    </source>
</reference>
<evidence type="ECO:0000313" key="2">
    <source>
        <dbReference type="EMBL" id="MFC5004546.1"/>
    </source>
</evidence>
<feature type="transmembrane region" description="Helical" evidence="1">
    <location>
        <begin position="12"/>
        <end position="29"/>
    </location>
</feature>
<keyword evidence="3" id="KW-1185">Reference proteome</keyword>
<keyword evidence="1" id="KW-0472">Membrane</keyword>
<evidence type="ECO:0000313" key="3">
    <source>
        <dbReference type="Proteomes" id="UP001595912"/>
    </source>
</evidence>
<organism evidence="2 3">
    <name type="scientific">Dactylosporangium cerinum</name>
    <dbReference type="NCBI Taxonomy" id="1434730"/>
    <lineage>
        <taxon>Bacteria</taxon>
        <taxon>Bacillati</taxon>
        <taxon>Actinomycetota</taxon>
        <taxon>Actinomycetes</taxon>
        <taxon>Micromonosporales</taxon>
        <taxon>Micromonosporaceae</taxon>
        <taxon>Dactylosporangium</taxon>
    </lineage>
</organism>
<name>A0ABV9WBD3_9ACTN</name>
<feature type="transmembrane region" description="Helical" evidence="1">
    <location>
        <begin position="41"/>
        <end position="58"/>
    </location>
</feature>
<dbReference type="EMBL" id="JBHSIU010000066">
    <property type="protein sequence ID" value="MFC5004546.1"/>
    <property type="molecule type" value="Genomic_DNA"/>
</dbReference>
<comment type="caution">
    <text evidence="2">The sequence shown here is derived from an EMBL/GenBank/DDBJ whole genome shotgun (WGS) entry which is preliminary data.</text>
</comment>
<keyword evidence="1" id="KW-1133">Transmembrane helix</keyword>
<keyword evidence="1" id="KW-0812">Transmembrane</keyword>
<dbReference type="RefSeq" id="WP_380124540.1">
    <property type="nucleotide sequence ID" value="NZ_JBHSIU010000066.1"/>
</dbReference>
<proteinExistence type="predicted"/>
<feature type="transmembrane region" description="Helical" evidence="1">
    <location>
        <begin position="79"/>
        <end position="100"/>
    </location>
</feature>
<evidence type="ECO:0000256" key="1">
    <source>
        <dbReference type="SAM" id="Phobius"/>
    </source>
</evidence>
<dbReference type="Proteomes" id="UP001595912">
    <property type="component" value="Unassembled WGS sequence"/>
</dbReference>
<gene>
    <name evidence="2" type="ORF">ACFPIJ_42820</name>
</gene>
<protein>
    <submittedName>
        <fullName evidence="2">Uncharacterized protein</fullName>
    </submittedName>
</protein>
<feature type="transmembrane region" description="Helical" evidence="1">
    <location>
        <begin position="106"/>
        <end position="128"/>
    </location>
</feature>
<sequence>MTTAADQDQRIQGLPVWYLVLAGALVASYDISHEAPSGSPARGLLPVGILLLHLVLWVSVLRRRMRYTRAVLRSPRTRVLAICLTVLRGLLGVLLGGLYHGPHPHLVIGLVMFVLVPVGIWCDQWLILRVLRREREHATAQAGSAADHAAV</sequence>